<keyword evidence="2" id="KW-1185">Reference proteome</keyword>
<comment type="caution">
    <text evidence="1">The sequence shown here is derived from an EMBL/GenBank/DDBJ whole genome shotgun (WGS) entry which is preliminary data.</text>
</comment>
<evidence type="ECO:0000313" key="2">
    <source>
        <dbReference type="Proteomes" id="UP001238603"/>
    </source>
</evidence>
<name>A0ABT7LEQ8_9BURK</name>
<proteinExistence type="predicted"/>
<evidence type="ECO:0008006" key="3">
    <source>
        <dbReference type="Google" id="ProtNLM"/>
    </source>
</evidence>
<organism evidence="1 2">
    <name type="scientific">Roseateles subflavus</name>
    <dbReference type="NCBI Taxonomy" id="3053353"/>
    <lineage>
        <taxon>Bacteria</taxon>
        <taxon>Pseudomonadati</taxon>
        <taxon>Pseudomonadota</taxon>
        <taxon>Betaproteobacteria</taxon>
        <taxon>Burkholderiales</taxon>
        <taxon>Sphaerotilaceae</taxon>
        <taxon>Roseateles</taxon>
    </lineage>
</organism>
<dbReference type="Proteomes" id="UP001238603">
    <property type="component" value="Unassembled WGS sequence"/>
</dbReference>
<gene>
    <name evidence="1" type="ORF">QRD43_05405</name>
</gene>
<accession>A0ABT7LEQ8</accession>
<sequence length="129" mass="13032">MNEEGVLMKMMWCVAALLALGGCGGGGNESGPADSIELSMSTVTVSKGDGGCYVGNGPQVHVFGGTPPYRISNPLPVGLAFSRSVVPASGDAFQINFVGGICMTSMVVTVEDDMGRLARVTVNNGSSGG</sequence>
<dbReference type="RefSeq" id="WP_285981448.1">
    <property type="nucleotide sequence ID" value="NZ_JASVDS010000001.1"/>
</dbReference>
<evidence type="ECO:0000313" key="1">
    <source>
        <dbReference type="EMBL" id="MDL5031340.1"/>
    </source>
</evidence>
<reference evidence="1 2" key="1">
    <citation type="submission" date="2023-06" db="EMBL/GenBank/DDBJ databases">
        <title>Pelomonas sp. APW6 16S ribosomal RNA gene genome sequencing and assembly.</title>
        <authorList>
            <person name="Woo H."/>
        </authorList>
    </citation>
    <scope>NUCLEOTIDE SEQUENCE [LARGE SCALE GENOMIC DNA]</scope>
    <source>
        <strain evidence="1 2">APW6</strain>
    </source>
</reference>
<dbReference type="EMBL" id="JASVDS010000001">
    <property type="protein sequence ID" value="MDL5031340.1"/>
    <property type="molecule type" value="Genomic_DNA"/>
</dbReference>
<protein>
    <recommendedName>
        <fullName evidence="3">Lipoprotein</fullName>
    </recommendedName>
</protein>